<gene>
    <name evidence="1" type="ORF">SHM_21980</name>
</gene>
<keyword evidence="2" id="KW-1185">Reference proteome</keyword>
<evidence type="ECO:0000313" key="2">
    <source>
        <dbReference type="Proteomes" id="UP001163387"/>
    </source>
</evidence>
<name>A0ABN6T1E6_9MOLU</name>
<proteinExistence type="predicted"/>
<reference evidence="1 2" key="1">
    <citation type="journal article" date="2022" name="Front. Microbiol.">
        <title>Male-killing mechanisms vary between Spiroplasma species.</title>
        <authorList>
            <person name="Arai H."/>
            <person name="Inoue M."/>
            <person name="Kageyama D."/>
        </authorList>
    </citation>
    <scope>NUCLEOTIDE SEQUENCE [LARGE SCALE GENOMIC DNA]</scope>
    <source>
        <strain evidence="2">sHm</strain>
    </source>
</reference>
<accession>A0ABN6T1E6</accession>
<organism evidence="1 2">
    <name type="scientific">Spiroplasma ixodetis</name>
    <dbReference type="NCBI Taxonomy" id="2141"/>
    <lineage>
        <taxon>Bacteria</taxon>
        <taxon>Bacillati</taxon>
        <taxon>Mycoplasmatota</taxon>
        <taxon>Mollicutes</taxon>
        <taxon>Entomoplasmatales</taxon>
        <taxon>Spiroplasmataceae</taxon>
        <taxon>Spiroplasma</taxon>
    </lineage>
</organism>
<dbReference type="RefSeq" id="WP_281748296.1">
    <property type="nucleotide sequence ID" value="NZ_AP026933.1"/>
</dbReference>
<sequence>MKSKQLTKSEGQLDLNWTKHFDYIFNSVGVDIKTYDIYANKERTKINEKEFIRYSEGEFKELVTTSWSLKRYFLELNLEEIVFKQNDESGFEVEWNWFGKLKYSTTKKHKFVKLKLSGYNDCMEFNKNDDIFGFSFLNLEPLFF</sequence>
<protein>
    <submittedName>
        <fullName evidence="1">Uncharacterized protein</fullName>
    </submittedName>
</protein>
<dbReference type="EMBL" id="AP026933">
    <property type="protein sequence ID" value="BDT04552.1"/>
    <property type="molecule type" value="Genomic_DNA"/>
</dbReference>
<dbReference type="Proteomes" id="UP001163387">
    <property type="component" value="Chromosome"/>
</dbReference>
<evidence type="ECO:0000313" key="1">
    <source>
        <dbReference type="EMBL" id="BDT04552.1"/>
    </source>
</evidence>